<dbReference type="GO" id="GO:0008270">
    <property type="term" value="F:zinc ion binding"/>
    <property type="evidence" value="ECO:0007669"/>
    <property type="project" value="UniProtKB-KW"/>
</dbReference>
<dbReference type="PANTHER" id="PTHR23123">
    <property type="entry name" value="PHD/F-BOX CONTAINING PROTEIN"/>
    <property type="match status" value="1"/>
</dbReference>
<evidence type="ECO:0000256" key="2">
    <source>
        <dbReference type="ARBA" id="ARBA00022771"/>
    </source>
</evidence>
<dbReference type="InterPro" id="IPR013083">
    <property type="entry name" value="Znf_RING/FYVE/PHD"/>
</dbReference>
<keyword evidence="3" id="KW-0862">Zinc</keyword>
<name>A0A914PY55_9BILA</name>
<evidence type="ECO:0000259" key="5">
    <source>
        <dbReference type="SMART" id="SM00249"/>
    </source>
</evidence>
<dbReference type="SMART" id="SM00249">
    <property type="entry name" value="PHD"/>
    <property type="match status" value="1"/>
</dbReference>
<keyword evidence="1" id="KW-0479">Metal-binding</keyword>
<organism evidence="6 7">
    <name type="scientific">Panagrolaimus davidi</name>
    <dbReference type="NCBI Taxonomy" id="227884"/>
    <lineage>
        <taxon>Eukaryota</taxon>
        <taxon>Metazoa</taxon>
        <taxon>Ecdysozoa</taxon>
        <taxon>Nematoda</taxon>
        <taxon>Chromadorea</taxon>
        <taxon>Rhabditida</taxon>
        <taxon>Tylenchina</taxon>
        <taxon>Panagrolaimomorpha</taxon>
        <taxon>Panagrolaimoidea</taxon>
        <taxon>Panagrolaimidae</taxon>
        <taxon>Panagrolaimus</taxon>
    </lineage>
</organism>
<dbReference type="InterPro" id="IPR019786">
    <property type="entry name" value="Zinc_finger_PHD-type_CS"/>
</dbReference>
<dbReference type="InterPro" id="IPR050690">
    <property type="entry name" value="JHDM1_Histone_Demethylase"/>
</dbReference>
<proteinExistence type="predicted"/>
<dbReference type="PROSITE" id="PS01359">
    <property type="entry name" value="ZF_PHD_1"/>
    <property type="match status" value="1"/>
</dbReference>
<evidence type="ECO:0000313" key="6">
    <source>
        <dbReference type="Proteomes" id="UP000887578"/>
    </source>
</evidence>
<feature type="region of interest" description="Disordered" evidence="4">
    <location>
        <begin position="1"/>
        <end position="34"/>
    </location>
</feature>
<dbReference type="WBParaSite" id="PDA_v2.g23760.t1">
    <property type="protein sequence ID" value="PDA_v2.g23760.t1"/>
    <property type="gene ID" value="PDA_v2.g23760"/>
</dbReference>
<protein>
    <submittedName>
        <fullName evidence="7">Zinc finger PHD-type domain-containing protein</fullName>
    </submittedName>
</protein>
<dbReference type="AlphaFoldDB" id="A0A914PY55"/>
<evidence type="ECO:0000256" key="1">
    <source>
        <dbReference type="ARBA" id="ARBA00022723"/>
    </source>
</evidence>
<dbReference type="InterPro" id="IPR011011">
    <property type="entry name" value="Znf_FYVE_PHD"/>
</dbReference>
<evidence type="ECO:0000256" key="3">
    <source>
        <dbReference type="ARBA" id="ARBA00022833"/>
    </source>
</evidence>
<keyword evidence="6" id="KW-1185">Reference proteome</keyword>
<accession>A0A914PY55</accession>
<evidence type="ECO:0000313" key="7">
    <source>
        <dbReference type="WBParaSite" id="PDA_v2.g23760.t1"/>
    </source>
</evidence>
<dbReference type="Gene3D" id="3.30.40.10">
    <property type="entry name" value="Zinc/RING finger domain, C3HC4 (zinc finger)"/>
    <property type="match status" value="1"/>
</dbReference>
<evidence type="ECO:0000256" key="4">
    <source>
        <dbReference type="SAM" id="MobiDB-lite"/>
    </source>
</evidence>
<dbReference type="InterPro" id="IPR001965">
    <property type="entry name" value="Znf_PHD"/>
</dbReference>
<dbReference type="Gene3D" id="2.60.120.650">
    <property type="entry name" value="Cupin"/>
    <property type="match status" value="1"/>
</dbReference>
<sequence length="246" mass="28904">MMKYQNQKNGGLESSDNESEDNSSPPKILPPQRNQINKCDTCKKRIISGGVQNFDEDELTIQCGHCHKWYHNACENLENFEKVHIQVYHCLKCVTTVGASIKKPIVAEHRYKYWKESEIDKNFQVGTKPWTDKFSRIHFPEFSALKVYSDGNEMNKEFNFDQDWTEPMKIKNKAGLGLEVPENLDIKRILQIVGRDELIQVIDVYLQRTITMSMGAFYDRWNAENRERLYNMLSFEFSHTKLVFTF</sequence>
<dbReference type="Proteomes" id="UP000887578">
    <property type="component" value="Unplaced"/>
</dbReference>
<dbReference type="SUPFAM" id="SSF57903">
    <property type="entry name" value="FYVE/PHD zinc finger"/>
    <property type="match status" value="1"/>
</dbReference>
<feature type="domain" description="Zinc finger PHD-type" evidence="5">
    <location>
        <begin position="38"/>
        <end position="94"/>
    </location>
</feature>
<keyword evidence="2" id="KW-0863">Zinc-finger</keyword>
<reference evidence="7" key="1">
    <citation type="submission" date="2022-11" db="UniProtKB">
        <authorList>
            <consortium name="WormBaseParasite"/>
        </authorList>
    </citation>
    <scope>IDENTIFICATION</scope>
</reference>